<keyword evidence="3" id="KW-0813">Transport</keyword>
<dbReference type="Gene3D" id="1.50.10.150">
    <property type="entry name" value="Voltage-dependent anion channel"/>
    <property type="match status" value="1"/>
</dbReference>
<feature type="transmembrane region" description="Helical" evidence="9">
    <location>
        <begin position="363"/>
        <end position="383"/>
    </location>
</feature>
<feature type="transmembrane region" description="Helical" evidence="9">
    <location>
        <begin position="201"/>
        <end position="220"/>
    </location>
</feature>
<comment type="caution">
    <text evidence="10">The sequence shown here is derived from an EMBL/GenBank/DDBJ whole genome shotgun (WGS) entry which is preliminary data.</text>
</comment>
<dbReference type="Pfam" id="PF03595">
    <property type="entry name" value="SLAC1"/>
    <property type="match status" value="1"/>
</dbReference>
<feature type="transmembrane region" description="Helical" evidence="9">
    <location>
        <begin position="337"/>
        <end position="357"/>
    </location>
</feature>
<accession>A0ABQ6XTR5</accession>
<dbReference type="PANTHER" id="PTHR31686">
    <property type="match status" value="1"/>
</dbReference>
<evidence type="ECO:0000256" key="7">
    <source>
        <dbReference type="ARBA" id="ARBA00023136"/>
    </source>
</evidence>
<dbReference type="GeneID" id="91402306"/>
<comment type="similarity">
    <text evidence="2">Belongs to the tellurite-resistance/dicarboxylate transporter (TDT) family.</text>
</comment>
<dbReference type="InterPro" id="IPR051629">
    <property type="entry name" value="Sulfite_efflux_TDT"/>
</dbReference>
<evidence type="ECO:0000256" key="6">
    <source>
        <dbReference type="ARBA" id="ARBA00022989"/>
    </source>
</evidence>
<name>A0ABQ6XTR5_STRFR</name>
<evidence type="ECO:0000256" key="4">
    <source>
        <dbReference type="ARBA" id="ARBA00022475"/>
    </source>
</evidence>
<dbReference type="EMBL" id="ASYR01000017">
    <property type="protein sequence ID" value="KAF0649120.1"/>
    <property type="molecule type" value="Genomic_DNA"/>
</dbReference>
<evidence type="ECO:0000256" key="8">
    <source>
        <dbReference type="SAM" id="MobiDB-lite"/>
    </source>
</evidence>
<feature type="transmembrane region" description="Helical" evidence="9">
    <location>
        <begin position="165"/>
        <end position="189"/>
    </location>
</feature>
<evidence type="ECO:0000256" key="3">
    <source>
        <dbReference type="ARBA" id="ARBA00022448"/>
    </source>
</evidence>
<feature type="transmembrane region" description="Helical" evidence="9">
    <location>
        <begin position="304"/>
        <end position="325"/>
    </location>
</feature>
<sequence>MATLAQPAPPPSAPDPRPAPHPHTPDPHAPDPPSTPRPRPADHPRPATAPPPAPETRLRRLTPQLHAAVMGTAVLGTAGAGLPLAGLPGVRTACTAVWALALLALAVLLPARAAHWARHPDRARAHLLDPAVAPFHGCLSMALTSVGGGALVVGRNWLGTGPAVGLAAVLWAAGMVAGLVVTVVIPYLMVVRHPMEAPSPVWLLPVVAPMVSAATGPLLAPHLPAGQARATLLAACLGLFGVSLLAALLILPPVFARLVAAGPPPLPATPALLLVLGPLGQSATAAAALAGAAPDLPYGRALAVAYGLPVLGFALLWLALAGALVVRARRRGMRFGLSWWAFTFPVGTCVTGLEGMARLTGLVVLDGAAVALYALLVAGWLAAAPATVRGLLSGSLPAGPAPAPRAPAPGTARTR</sequence>
<keyword evidence="5 9" id="KW-0812">Transmembrane</keyword>
<feature type="transmembrane region" description="Helical" evidence="9">
    <location>
        <begin position="132"/>
        <end position="153"/>
    </location>
</feature>
<feature type="transmembrane region" description="Helical" evidence="9">
    <location>
        <begin position="65"/>
        <end position="84"/>
    </location>
</feature>
<gene>
    <name evidence="10" type="ORF">K701_14925</name>
</gene>
<feature type="region of interest" description="Disordered" evidence="8">
    <location>
        <begin position="1"/>
        <end position="56"/>
    </location>
</feature>
<feature type="transmembrane region" description="Helical" evidence="9">
    <location>
        <begin position="90"/>
        <end position="111"/>
    </location>
</feature>
<dbReference type="InterPro" id="IPR038665">
    <property type="entry name" value="Voltage-dep_anion_channel_sf"/>
</dbReference>
<keyword evidence="11" id="KW-1185">Reference proteome</keyword>
<keyword evidence="6 9" id="KW-1133">Transmembrane helix</keyword>
<proteinExistence type="inferred from homology"/>
<feature type="transmembrane region" description="Helical" evidence="9">
    <location>
        <begin position="232"/>
        <end position="259"/>
    </location>
</feature>
<dbReference type="RefSeq" id="WP_150485769.1">
    <property type="nucleotide sequence ID" value="NZ_ASYR01000017.1"/>
</dbReference>
<evidence type="ECO:0008006" key="12">
    <source>
        <dbReference type="Google" id="ProtNLM"/>
    </source>
</evidence>
<evidence type="ECO:0000256" key="9">
    <source>
        <dbReference type="SAM" id="Phobius"/>
    </source>
</evidence>
<dbReference type="InterPro" id="IPR004695">
    <property type="entry name" value="SLAC1/Mae1/Ssu1/TehA"/>
</dbReference>
<feature type="compositionally biased region" description="Pro residues" evidence="8">
    <location>
        <begin position="7"/>
        <end position="22"/>
    </location>
</feature>
<evidence type="ECO:0000256" key="1">
    <source>
        <dbReference type="ARBA" id="ARBA00004651"/>
    </source>
</evidence>
<organism evidence="10 11">
    <name type="scientific">Streptomyces fradiae ATCC 10745 = DSM 40063</name>
    <dbReference type="NCBI Taxonomy" id="1319510"/>
    <lineage>
        <taxon>Bacteria</taxon>
        <taxon>Bacillati</taxon>
        <taxon>Actinomycetota</taxon>
        <taxon>Actinomycetes</taxon>
        <taxon>Kitasatosporales</taxon>
        <taxon>Streptomycetaceae</taxon>
        <taxon>Streptomyces</taxon>
    </lineage>
</organism>
<keyword evidence="7 9" id="KW-0472">Membrane</keyword>
<keyword evidence="4" id="KW-1003">Cell membrane</keyword>
<evidence type="ECO:0000313" key="10">
    <source>
        <dbReference type="EMBL" id="KAF0649120.1"/>
    </source>
</evidence>
<dbReference type="PANTHER" id="PTHR31686:SF1">
    <property type="entry name" value="SULFITE EFFLUX PUMP SSU1"/>
    <property type="match status" value="1"/>
</dbReference>
<evidence type="ECO:0000313" key="11">
    <source>
        <dbReference type="Proteomes" id="UP000731519"/>
    </source>
</evidence>
<evidence type="ECO:0000256" key="5">
    <source>
        <dbReference type="ARBA" id="ARBA00022692"/>
    </source>
</evidence>
<dbReference type="Proteomes" id="UP000731519">
    <property type="component" value="Unassembled WGS sequence"/>
</dbReference>
<reference evidence="10 11" key="1">
    <citation type="submission" date="2013-05" db="EMBL/GenBank/DDBJ databases">
        <title>Genome Sequence of Streptomyces fradiae.</title>
        <authorList>
            <person name="Kirby R."/>
        </authorList>
    </citation>
    <scope>NUCLEOTIDE SEQUENCE [LARGE SCALE GENOMIC DNA]</scope>
    <source>
        <strain evidence="10 11">ATCC 10745</strain>
    </source>
</reference>
<evidence type="ECO:0000256" key="2">
    <source>
        <dbReference type="ARBA" id="ARBA00008566"/>
    </source>
</evidence>
<protein>
    <recommendedName>
        <fullName evidence="12">C4-dicarboxylate transporter/malic acid transport protein</fullName>
    </recommendedName>
</protein>
<feature type="transmembrane region" description="Helical" evidence="9">
    <location>
        <begin position="271"/>
        <end position="292"/>
    </location>
</feature>
<comment type="subcellular location">
    <subcellularLocation>
        <location evidence="1">Cell membrane</location>
        <topology evidence="1">Multi-pass membrane protein</topology>
    </subcellularLocation>
</comment>